<dbReference type="RefSeq" id="WP_147134967.1">
    <property type="nucleotide sequence ID" value="NZ_VOSC01000025.1"/>
</dbReference>
<organism evidence="2 3">
    <name type="scientific">Seonamhaeicola algicola</name>
    <dbReference type="NCBI Taxonomy" id="1719036"/>
    <lineage>
        <taxon>Bacteria</taxon>
        <taxon>Pseudomonadati</taxon>
        <taxon>Bacteroidota</taxon>
        <taxon>Flavobacteriia</taxon>
        <taxon>Flavobacteriales</taxon>
        <taxon>Flavobacteriaceae</taxon>
    </lineage>
</organism>
<keyword evidence="3" id="KW-1185">Reference proteome</keyword>
<gene>
    <name evidence="2" type="ORF">FUA26_09470</name>
</gene>
<proteinExistence type="predicted"/>
<dbReference type="PROSITE" id="PS51257">
    <property type="entry name" value="PROKAR_LIPOPROTEIN"/>
    <property type="match status" value="1"/>
</dbReference>
<dbReference type="AlphaFoldDB" id="A0A5C7AM76"/>
<protein>
    <submittedName>
        <fullName evidence="2">Uncharacterized protein</fullName>
    </submittedName>
</protein>
<sequence length="493" mass="55173">MNHTKKIPFLALILLALVLGCSNDDDTNITENTTFVRFNFLANSNNEPLVNPLINSGLLPKESFTNNVLKTLKIPVTLSSKTLNETVTVNYSISTNANSNLFSVAPINQVSFENTQLTDTIYINFNERWENTQNITLKLESASNPSIAIGNLNNTYKNDVFTVNLEAPNTTYTFPKNRIEIAGNAGEEINFKVNFPNGFIPSEVENLNMFEFLNGFDYTLTLNEMAEDRTFINYTITLNESIDNDNVYYQTIVTLQDTELYSTVGNNTLQIVKPIKTNRDVSVNTASNFYNASDQFHRTYGEHWNDSNNDGVCDWQGFFAFTYPVVVDENDENAVLFNDNGTPNTDDDIYHHAFKIGFNATINPTATTNAFNFKRWFNGESISSANSPGFNVQDAIEFFPENGNSNTKGNVIITPQFITISSSSGTSYSIAISGEGTYEEIEDGLFEIVFTLNATNDVLFGGTVSSEYRIYNNNSYTDPEPLTNNNCITDYDL</sequence>
<name>A0A5C7AM76_9FLAO</name>
<accession>A0A5C7AM76</accession>
<feature type="chain" id="PRO_5022814804" evidence="1">
    <location>
        <begin position="25"/>
        <end position="493"/>
    </location>
</feature>
<evidence type="ECO:0000256" key="1">
    <source>
        <dbReference type="SAM" id="SignalP"/>
    </source>
</evidence>
<dbReference type="EMBL" id="VOSC01000025">
    <property type="protein sequence ID" value="TXE09708.1"/>
    <property type="molecule type" value="Genomic_DNA"/>
</dbReference>
<reference evidence="3" key="1">
    <citation type="submission" date="2019-08" db="EMBL/GenBank/DDBJ databases">
        <title>Seonamhaeicola sediminis sp. nov., isolated from marine sediment.</title>
        <authorList>
            <person name="Cao W.R."/>
        </authorList>
    </citation>
    <scope>NUCLEOTIDE SEQUENCE [LARGE SCALE GENOMIC DNA]</scope>
    <source>
        <strain evidence="3">Gy8</strain>
    </source>
</reference>
<comment type="caution">
    <text evidence="2">The sequence shown here is derived from an EMBL/GenBank/DDBJ whole genome shotgun (WGS) entry which is preliminary data.</text>
</comment>
<evidence type="ECO:0000313" key="3">
    <source>
        <dbReference type="Proteomes" id="UP000321790"/>
    </source>
</evidence>
<dbReference type="Proteomes" id="UP000321790">
    <property type="component" value="Unassembled WGS sequence"/>
</dbReference>
<keyword evidence="1" id="KW-0732">Signal</keyword>
<feature type="signal peptide" evidence="1">
    <location>
        <begin position="1"/>
        <end position="24"/>
    </location>
</feature>
<dbReference type="OrthoDB" id="1199648at2"/>
<evidence type="ECO:0000313" key="2">
    <source>
        <dbReference type="EMBL" id="TXE09708.1"/>
    </source>
</evidence>